<dbReference type="eggNOG" id="arCOG03311">
    <property type="taxonomic scope" value="Archaea"/>
</dbReference>
<organism evidence="1 2">
    <name type="scientific">Thermococcus onnurineus (strain NA1)</name>
    <dbReference type="NCBI Taxonomy" id="523850"/>
    <lineage>
        <taxon>Archaea</taxon>
        <taxon>Methanobacteriati</taxon>
        <taxon>Methanobacteriota</taxon>
        <taxon>Thermococci</taxon>
        <taxon>Thermococcales</taxon>
        <taxon>Thermococcaceae</taxon>
        <taxon>Thermococcus</taxon>
    </lineage>
</organism>
<dbReference type="Proteomes" id="UP000002727">
    <property type="component" value="Chromosome"/>
</dbReference>
<dbReference type="STRING" id="523850.TON_1298"/>
<evidence type="ECO:0000313" key="1">
    <source>
        <dbReference type="EMBL" id="ACJ16787.1"/>
    </source>
</evidence>
<dbReference type="RefSeq" id="WP_012572259.1">
    <property type="nucleotide sequence ID" value="NC_011529.1"/>
</dbReference>
<evidence type="ECO:0000313" key="2">
    <source>
        <dbReference type="Proteomes" id="UP000002727"/>
    </source>
</evidence>
<dbReference type="KEGG" id="ton:TON_1298"/>
<reference evidence="1 2" key="1">
    <citation type="journal article" date="2008" name="J. Bacteriol.">
        <title>The complete genome sequence of Thermococcus onnurineus NA1 reveals a mixed heterotrophic and carboxydotrophic metabolism.</title>
        <authorList>
            <person name="Lee H.S."/>
            <person name="Kang S.G."/>
            <person name="Bae S.S."/>
            <person name="Lim J.K."/>
            <person name="Cho Y."/>
            <person name="Kim Y.J."/>
            <person name="Jeon J.H."/>
            <person name="Cha S.S."/>
            <person name="Kwon K.K."/>
            <person name="Kim H.T."/>
            <person name="Park C.J."/>
            <person name="Lee H.W."/>
            <person name="Kim S.I."/>
            <person name="Chun J."/>
            <person name="Colwell R.R."/>
            <person name="Kim S.J."/>
            <person name="Lee J.H."/>
        </authorList>
    </citation>
    <scope>NUCLEOTIDE SEQUENCE [LARGE SCALE GENOMIC DNA]</scope>
    <source>
        <strain evidence="1 2">NA1</strain>
    </source>
</reference>
<dbReference type="AlphaFoldDB" id="B6YXH4"/>
<gene>
    <name evidence="1" type="ordered locus">TON_1298</name>
</gene>
<dbReference type="PATRIC" id="fig|523850.10.peg.1305"/>
<keyword evidence="2" id="KW-1185">Reference proteome</keyword>
<proteinExistence type="predicted"/>
<name>B6YXH4_THEON</name>
<dbReference type="EMBL" id="CP000855">
    <property type="protein sequence ID" value="ACJ16787.1"/>
    <property type="molecule type" value="Genomic_DNA"/>
</dbReference>
<dbReference type="HOGENOM" id="CLU_654921_0_0_2"/>
<sequence>MNWKAPVVLLIGLFLLGGVVTAVPFDKPEAVPLATVKALALRELHKFPEFNRAIPTNPTPLYFPDGRLVAYEFRIVKNGKTIGYIIVSANRNLPPAILEAGFGEKTPSDLMKELAVRKGAKNYRFAYLGGLSYGLLIGDKLMDIKGREYKKPSRYTLSLEVEATKNQKEWKSIESIVLTTPKYPITPLATITSEKIIYGVPAWTDTDPGGASDTDSNLGPAPDPWGDNDGCAPIAGSMVVGYYEPQYRTDWYREAIIDILHDLMHTDYYGNTAPDDIGPGLEAFYQDAIRRYWEGELADPPHCSYQVYWYENPDPSWLFGKLKYEVDNNRPGLFRTFQAYLEESGKWITWPHVMSFTGYRIYSNGYEYLQVHTGARNYEALSVDWILVGNWQNADLYVIYPTCISGPEPLSGGDTVER</sequence>
<accession>B6YXH4</accession>
<protein>
    <submittedName>
        <fullName evidence="1">Uncharacterized protein</fullName>
    </submittedName>
</protein>
<dbReference type="GeneID" id="7018325"/>
<dbReference type="OrthoDB" id="97769at2157"/>